<dbReference type="AlphaFoldDB" id="A0A098PUB2"/>
<dbReference type="eggNOG" id="ENOG503142P">
    <property type="taxonomic scope" value="Bacteria"/>
</dbReference>
<protein>
    <submittedName>
        <fullName evidence="1">Uncharacterized protein</fullName>
    </submittedName>
</protein>
<comment type="caution">
    <text evidence="1">The sequence shown here is derived from an EMBL/GenBank/DDBJ whole genome shotgun (WGS) entry which is preliminary data.</text>
</comment>
<sequence length="104" mass="11648">MLTEPIQPLSIAAAVLAPATLGSIRRSVSFHRRGWQILDRWAFESPAQVRALEAEGEVILLGRLLEQQQLEHQALRSAAALEQRRRGLAEHEILALHKIRTTLA</sequence>
<name>A0A098PUB2_9XANT</name>
<dbReference type="EMBL" id="JPHD02000206">
    <property type="protein sequence ID" value="KGE50218.1"/>
    <property type="molecule type" value="Genomic_DNA"/>
</dbReference>
<dbReference type="RefSeq" id="WP_042825440.1">
    <property type="nucleotide sequence ID" value="NZ_KN173676.1"/>
</dbReference>
<accession>A0A098PUB2</accession>
<gene>
    <name evidence="1" type="ORF">GW15_0222465</name>
</gene>
<evidence type="ECO:0000313" key="1">
    <source>
        <dbReference type="EMBL" id="KGE50218.1"/>
    </source>
</evidence>
<proteinExistence type="predicted"/>
<dbReference type="HOGENOM" id="CLU_2286248_0_0_6"/>
<organism evidence="1 2">
    <name type="scientific">Xanthomonas axonopodis pv. vasculorum</name>
    <dbReference type="NCBI Taxonomy" id="325777"/>
    <lineage>
        <taxon>Bacteria</taxon>
        <taxon>Pseudomonadati</taxon>
        <taxon>Pseudomonadota</taxon>
        <taxon>Gammaproteobacteria</taxon>
        <taxon>Lysobacterales</taxon>
        <taxon>Lysobacteraceae</taxon>
        <taxon>Xanthomonas</taxon>
    </lineage>
</organism>
<dbReference type="Proteomes" id="UP000028012">
    <property type="component" value="Unassembled WGS sequence"/>
</dbReference>
<reference evidence="1 2" key="1">
    <citation type="submission" date="2014-09" db="EMBL/GenBank/DDBJ databases">
        <title>A draft genome sequence for Xanthomonas axonopodis pv. vasculorum NCPPB 900.</title>
        <authorList>
            <person name="Harrison J."/>
            <person name="Studholme D.J."/>
        </authorList>
    </citation>
    <scope>NUCLEOTIDE SEQUENCE [LARGE SCALE GENOMIC DNA]</scope>
    <source>
        <strain evidence="1 2">NCPPB 900</strain>
    </source>
</reference>
<evidence type="ECO:0000313" key="2">
    <source>
        <dbReference type="Proteomes" id="UP000028012"/>
    </source>
</evidence>